<feature type="compositionally biased region" description="Acidic residues" evidence="1">
    <location>
        <begin position="776"/>
        <end position="791"/>
    </location>
</feature>
<feature type="region of interest" description="Disordered" evidence="1">
    <location>
        <begin position="194"/>
        <end position="275"/>
    </location>
</feature>
<keyword evidence="4" id="KW-1185">Reference proteome</keyword>
<dbReference type="EMBL" id="KE346365">
    <property type="protein sequence ID" value="KJE93364.1"/>
    <property type="molecule type" value="Genomic_DNA"/>
</dbReference>
<keyword evidence="2" id="KW-0812">Transmembrane</keyword>
<feature type="transmembrane region" description="Helical" evidence="2">
    <location>
        <begin position="57"/>
        <end position="74"/>
    </location>
</feature>
<feature type="compositionally biased region" description="Low complexity" evidence="1">
    <location>
        <begin position="317"/>
        <end position="336"/>
    </location>
</feature>
<feature type="compositionally biased region" description="Acidic residues" evidence="1">
    <location>
        <begin position="697"/>
        <end position="709"/>
    </location>
</feature>
<dbReference type="OMA" id="STHEDAY"/>
<feature type="compositionally biased region" description="Polar residues" evidence="1">
    <location>
        <begin position="480"/>
        <end position="492"/>
    </location>
</feature>
<sequence>MGLLDGLQQSVQELAQRHPWLGAVLASKAYRRALALSAAALVMLVGLYILLAWSGAVVTVLVVGVALAAMALVLRQQPQSVRRMLKRWRESSSSTLPSTTNAADLMQHRFQTSPQGTSSAGFVAGGLEAVAVGTFGQLQQQQQQRQFAPAFAQGPFSTPSHPGSSAAVASAPWMVQSGPGMHASPAPNQGASPYLFAAPAAPQTPQSGLSLHQPQYSPLGTPIYAGQQQPPFGPTQSSPYQHLPPQQFQQPLQQPQQFQQQQQQQQQQPQQQQLPQQYNQPLLAQPSQTPISTAHQAAASSWQNEQDGFEPVRRSPKAPAASNSAAASSSGADTPSFAPLAPSTQSPTPAVAPKTAATTKAPTAKPATASAPHAHAPVAGASTRVPGSAKAAQPAASVAAAPAAAAPARTTATSSTATQATTRVASPSATPATKGSSSTPAAVSSTSSASPAARTATANARTAASSRSTTVAGQAAPKSTPASPLTTSNKAGASTARPHAGSPNTATAPNSKLAPTPTTPAGATPSPARARTTSSATGAAPAISAATPSPSKLPAQNLVKRLGGPRAVEQAKEEEWSDVEVSSLGKKSAVTSRAPVLQTRGAGAGRNVGSVVPTVTRLGDPAKSGVVQPTDAHEWDELEIPSAGFKLSASVRASDSAIGDSQTDESEDSDWTLSASMQTNARRRSSPPAASSAKQDNDDEEVDWGDDEPVPARPRAGSLRNAAPVAEPITPVSSNNKAALAASLDKWRDSEEEDDFGFSSDRLQQVQDTRAAAQAAEEEEDMSAFDSEDDEPAPRKPLLLVNSPRPSSAALPASVPGMTGAVINFAEQRRLKQQASALSSPTPLTPTTIPKPATAPAALSTPHKAGATPLKSALRSASPALLTSPAVVRNGAPSTSANGSSHASANAVTAQLMIHKLTAKPAPRQEDDDIEDGFDLPANRRFLSLAALTAHDNEQLGSANSQRGNASLISDDNETWSDLDTDPELEAKMSMSSVSRTSTAFSQSEEEEFDDLQLPTNGHLQLRRGNDANDADDENDFDSDGRSHPTHDPSSKNWDDVELPEGGLSASLLRQRAIRGELPSAARAVSHVSPAVSIPLQNVAEVSLPPELERLRQKHIEQAGDELLLNEEAENGHGLGDANGFGRIQLSRKRTSTANEAELLMLDDLPVDVEQERKALAASLPMHEHLDSQRLPSTPGARALSKANTPIRPAVASAIRSNLTTPTAGTTRKDFASPVRNHAKPKQSPTLISDRTNRWNTRRNVSGMEFDPVNLRWVGNDDDESVKKFDRAAPTLISNCGQRVPRVVGQMVFDPIKMCWTGNDDVMDAFAGMDDLTEDSTLCESDCFLVTPELVSSFASSAREHQHSLGGWPGSHIASAGAQPRGLTLSTPAPRDFEALYAIRR</sequence>
<feature type="compositionally biased region" description="Polar residues" evidence="1">
    <location>
        <begin position="956"/>
        <end position="970"/>
    </location>
</feature>
<dbReference type="PANTHER" id="PTHR35140">
    <property type="entry name" value="MITOTIC CHECK POINT PROTEIN BFA1"/>
    <property type="match status" value="1"/>
</dbReference>
<feature type="compositionally biased region" description="Polar residues" evidence="1">
    <location>
        <begin position="203"/>
        <end position="218"/>
    </location>
</feature>
<dbReference type="GO" id="GO:0005096">
    <property type="term" value="F:GTPase activator activity"/>
    <property type="evidence" value="ECO:0007669"/>
    <property type="project" value="InterPro"/>
</dbReference>
<feature type="compositionally biased region" description="Acidic residues" evidence="1">
    <location>
        <begin position="1029"/>
        <end position="1038"/>
    </location>
</feature>
<feature type="compositionally biased region" description="Low complexity" evidence="1">
    <location>
        <begin position="436"/>
        <end position="472"/>
    </location>
</feature>
<dbReference type="InParanoid" id="A0A0D2X2Y4"/>
<feature type="region of interest" description="Disordered" evidence="1">
    <location>
        <begin position="143"/>
        <end position="168"/>
    </location>
</feature>
<feature type="compositionally biased region" description="Low complexity" evidence="1">
    <location>
        <begin position="143"/>
        <end position="154"/>
    </location>
</feature>
<feature type="compositionally biased region" description="Low complexity" evidence="1">
    <location>
        <begin position="391"/>
        <end position="426"/>
    </location>
</feature>
<feature type="region of interest" description="Disordered" evidence="1">
    <location>
        <begin position="956"/>
        <end position="1059"/>
    </location>
</feature>
<feature type="compositionally biased region" description="Low complexity" evidence="1">
    <location>
        <begin position="514"/>
        <end position="550"/>
    </location>
</feature>
<feature type="compositionally biased region" description="Low complexity" evidence="1">
    <location>
        <begin position="835"/>
        <end position="859"/>
    </location>
</feature>
<feature type="compositionally biased region" description="Polar residues" evidence="1">
    <location>
        <begin position="1216"/>
        <end position="1226"/>
    </location>
</feature>
<protein>
    <submittedName>
        <fullName evidence="3">Uncharacterized protein</fullName>
    </submittedName>
</protein>
<feature type="compositionally biased region" description="Basic and acidic residues" evidence="1">
    <location>
        <begin position="1039"/>
        <end position="1055"/>
    </location>
</feature>
<gene>
    <name evidence="3" type="ORF">CAOG_004164</name>
</gene>
<feature type="region of interest" description="Disordered" evidence="1">
    <location>
        <begin position="833"/>
        <end position="872"/>
    </location>
</feature>
<dbReference type="Proteomes" id="UP000008743">
    <property type="component" value="Unassembled WGS sequence"/>
</dbReference>
<proteinExistence type="predicted"/>
<feature type="compositionally biased region" description="Polar residues" evidence="1">
    <location>
        <begin position="990"/>
        <end position="1003"/>
    </location>
</feature>
<feature type="transmembrane region" description="Helical" evidence="2">
    <location>
        <begin position="33"/>
        <end position="51"/>
    </location>
</feature>
<dbReference type="OrthoDB" id="19159at2759"/>
<evidence type="ECO:0000313" key="4">
    <source>
        <dbReference type="Proteomes" id="UP000008743"/>
    </source>
</evidence>
<feature type="region of interest" description="Disordered" evidence="1">
    <location>
        <begin position="288"/>
        <end position="638"/>
    </location>
</feature>
<feature type="compositionally biased region" description="Acidic residues" evidence="1">
    <location>
        <begin position="971"/>
        <end position="984"/>
    </location>
</feature>
<feature type="compositionally biased region" description="Low complexity" evidence="1">
    <location>
        <begin position="803"/>
        <end position="815"/>
    </location>
</feature>
<organism evidence="3 4">
    <name type="scientific">Capsaspora owczarzaki (strain ATCC 30864)</name>
    <dbReference type="NCBI Taxonomy" id="595528"/>
    <lineage>
        <taxon>Eukaryota</taxon>
        <taxon>Filasterea</taxon>
        <taxon>Capsaspora</taxon>
    </lineage>
</organism>
<evidence type="ECO:0000313" key="3">
    <source>
        <dbReference type="EMBL" id="KJE93364.1"/>
    </source>
</evidence>
<keyword evidence="2" id="KW-1133">Transmembrane helix</keyword>
<feature type="compositionally biased region" description="Low complexity" evidence="1">
    <location>
        <begin position="239"/>
        <end position="275"/>
    </location>
</feature>
<feature type="compositionally biased region" description="Polar residues" evidence="1">
    <location>
        <begin position="226"/>
        <end position="238"/>
    </location>
</feature>
<feature type="region of interest" description="Disordered" evidence="1">
    <location>
        <begin position="1216"/>
        <end position="1248"/>
    </location>
</feature>
<dbReference type="RefSeq" id="XP_004347989.1">
    <property type="nucleotide sequence ID" value="XM_004347939.2"/>
</dbReference>
<evidence type="ECO:0000256" key="2">
    <source>
        <dbReference type="SAM" id="Phobius"/>
    </source>
</evidence>
<accession>A0A0D2X2Y4</accession>
<feature type="region of interest" description="Disordered" evidence="1">
    <location>
        <begin position="650"/>
        <end position="815"/>
    </location>
</feature>
<name>A0A0D2X2Y4_CAPO3</name>
<feature type="compositionally biased region" description="Polar residues" evidence="1">
    <location>
        <begin position="671"/>
        <end position="680"/>
    </location>
</feature>
<dbReference type="PANTHER" id="PTHR35140:SF1">
    <property type="entry name" value="MITOTIC CHECK POINT PROTEIN BFA1"/>
    <property type="match status" value="1"/>
</dbReference>
<feature type="compositionally biased region" description="Low complexity" evidence="1">
    <location>
        <begin position="733"/>
        <end position="744"/>
    </location>
</feature>
<reference evidence="4" key="1">
    <citation type="submission" date="2011-02" db="EMBL/GenBank/DDBJ databases">
        <title>The Genome Sequence of Capsaspora owczarzaki ATCC 30864.</title>
        <authorList>
            <person name="Russ C."/>
            <person name="Cuomo C."/>
            <person name="Burger G."/>
            <person name="Gray M.W."/>
            <person name="Holland P.W.H."/>
            <person name="King N."/>
            <person name="Lang F.B.F."/>
            <person name="Roger A.J."/>
            <person name="Ruiz-Trillo I."/>
            <person name="Young S.K."/>
            <person name="Zeng Q."/>
            <person name="Gargeya S."/>
            <person name="Alvarado L."/>
            <person name="Berlin A."/>
            <person name="Chapman S.B."/>
            <person name="Chen Z."/>
            <person name="Freedman E."/>
            <person name="Gellesch M."/>
            <person name="Goldberg J."/>
            <person name="Griggs A."/>
            <person name="Gujja S."/>
            <person name="Heilman E."/>
            <person name="Heiman D."/>
            <person name="Howarth C."/>
            <person name="Mehta T."/>
            <person name="Neiman D."/>
            <person name="Pearson M."/>
            <person name="Roberts A."/>
            <person name="Saif S."/>
            <person name="Shea T."/>
            <person name="Shenoy N."/>
            <person name="Sisk P."/>
            <person name="Stolte C."/>
            <person name="Sykes S."/>
            <person name="White J."/>
            <person name="Yandava C."/>
            <person name="Haas B."/>
            <person name="Nusbaum C."/>
            <person name="Birren B."/>
        </authorList>
    </citation>
    <scope>NUCLEOTIDE SEQUENCE</scope>
    <source>
        <strain evidence="4">ATCC 30864</strain>
    </source>
</reference>
<feature type="compositionally biased region" description="Low complexity" evidence="1">
    <location>
        <begin position="346"/>
        <end position="379"/>
    </location>
</feature>
<evidence type="ECO:0000256" key="1">
    <source>
        <dbReference type="SAM" id="MobiDB-lite"/>
    </source>
</evidence>
<dbReference type="GO" id="GO:0001100">
    <property type="term" value="P:negative regulation of exit from mitosis"/>
    <property type="evidence" value="ECO:0007669"/>
    <property type="project" value="InterPro"/>
</dbReference>
<dbReference type="InterPro" id="IPR034586">
    <property type="entry name" value="Bfa1/Byr4"/>
</dbReference>
<feature type="compositionally biased region" description="Polar residues" evidence="1">
    <location>
        <begin position="288"/>
        <end position="306"/>
    </location>
</feature>
<keyword evidence="2" id="KW-0472">Membrane</keyword>